<name>A0ABM9AW33_9BACT</name>
<keyword evidence="2" id="KW-1185">Reference proteome</keyword>
<dbReference type="Proteomes" id="UP000837932">
    <property type="component" value="Unassembled WGS sequence"/>
</dbReference>
<accession>A0ABM9AW33</accession>
<gene>
    <name evidence="1" type="ORF">EMA8858_04172</name>
</gene>
<reference evidence="1" key="1">
    <citation type="submission" date="2021-12" db="EMBL/GenBank/DDBJ databases">
        <authorList>
            <person name="Rodrigo-Torres L."/>
            <person name="Arahal R. D."/>
            <person name="Lucena T."/>
        </authorList>
    </citation>
    <scope>NUCLEOTIDE SEQUENCE</scope>
    <source>
        <strain evidence="1">CECT 8858</strain>
    </source>
</reference>
<evidence type="ECO:0000313" key="1">
    <source>
        <dbReference type="EMBL" id="CAH0998037.1"/>
    </source>
</evidence>
<protein>
    <submittedName>
        <fullName evidence="1">Uncharacterized protein</fullName>
    </submittedName>
</protein>
<organism evidence="1 2">
    <name type="scientific">Emticicia aquatica</name>
    <dbReference type="NCBI Taxonomy" id="1681835"/>
    <lineage>
        <taxon>Bacteria</taxon>
        <taxon>Pseudomonadati</taxon>
        <taxon>Bacteroidota</taxon>
        <taxon>Cytophagia</taxon>
        <taxon>Cytophagales</taxon>
        <taxon>Leadbetterellaceae</taxon>
        <taxon>Emticicia</taxon>
    </lineage>
</organism>
<dbReference type="EMBL" id="CAKLPY010000011">
    <property type="protein sequence ID" value="CAH0998037.1"/>
    <property type="molecule type" value="Genomic_DNA"/>
</dbReference>
<sequence length="77" mass="9066">MTNSNDYYLVYKHLENSAYFIVNTHISLGQIQFLENVPEMNSKLGIPLINENAINNLKKEFEKKFPTYQFLIQKIVI</sequence>
<evidence type="ECO:0000313" key="2">
    <source>
        <dbReference type="Proteomes" id="UP000837932"/>
    </source>
</evidence>
<comment type="caution">
    <text evidence="1">The sequence shown here is derived from an EMBL/GenBank/DDBJ whole genome shotgun (WGS) entry which is preliminary data.</text>
</comment>
<proteinExistence type="predicted"/>